<comment type="caution">
    <text evidence="2">The sequence shown here is derived from an EMBL/GenBank/DDBJ whole genome shotgun (WGS) entry which is preliminary data.</text>
</comment>
<evidence type="ECO:0000313" key="3">
    <source>
        <dbReference type="Proteomes" id="UP000318693"/>
    </source>
</evidence>
<feature type="domain" description="Serine aminopeptidase S33" evidence="1">
    <location>
        <begin position="24"/>
        <end position="236"/>
    </location>
</feature>
<dbReference type="AlphaFoldDB" id="A0A552WMN9"/>
<dbReference type="PRINTS" id="PR00111">
    <property type="entry name" value="ABHYDROLASE"/>
</dbReference>
<sequence>MTTTAYLDRPGGRIAYDLTGAGPLVLALPGMGDLRQGFRHLVPGLVGAGFSVATTDLRGHGESDPTFTEYGDVPTGQDALALADALSPDRPVVLAGSSMGAGAALWAAAERPDRVAALVLLGPFARDGGGAGLVRALMRVALLRPWGPRVWSWYHTSLLAGRPPADHAGYRARNDAALRRPAYWRAFRATVAQTTHAPVEARLAGVQAPAMVVMGGKDPDFKDPAAESRWLAGRLGGAEVLLRPESGHYPHADDAAEVTPAVAEFLVRRVLRDGADA</sequence>
<dbReference type="InterPro" id="IPR029058">
    <property type="entry name" value="AB_hydrolase_fold"/>
</dbReference>
<keyword evidence="3" id="KW-1185">Reference proteome</keyword>
<accession>A0A552WMN9</accession>
<evidence type="ECO:0000313" key="2">
    <source>
        <dbReference type="EMBL" id="TRW43964.1"/>
    </source>
</evidence>
<name>A0A552WMN9_9MICO</name>
<organism evidence="2 3">
    <name type="scientific">Georgenia yuyongxinii</name>
    <dbReference type="NCBI Taxonomy" id="2589797"/>
    <lineage>
        <taxon>Bacteria</taxon>
        <taxon>Bacillati</taxon>
        <taxon>Actinomycetota</taxon>
        <taxon>Actinomycetes</taxon>
        <taxon>Micrococcales</taxon>
        <taxon>Bogoriellaceae</taxon>
        <taxon>Georgenia</taxon>
    </lineage>
</organism>
<reference evidence="2 3" key="1">
    <citation type="submission" date="2019-07" db="EMBL/GenBank/DDBJ databases">
        <title>Georgenia wutianyii sp. nov. and Georgenia *** sp. nov. isolated from plateau pika (Ochotona curzoniae) in the Qinghai-Tibet plateau of China.</title>
        <authorList>
            <person name="Tian Z."/>
        </authorList>
    </citation>
    <scope>NUCLEOTIDE SEQUENCE [LARGE SCALE GENOMIC DNA]</scope>
    <source>
        <strain evidence="2 3">Z446</strain>
    </source>
</reference>
<dbReference type="GO" id="GO:0016020">
    <property type="term" value="C:membrane"/>
    <property type="evidence" value="ECO:0007669"/>
    <property type="project" value="TreeGrafter"/>
</dbReference>
<gene>
    <name evidence="2" type="ORF">FJ693_15590</name>
</gene>
<dbReference type="RefSeq" id="WP_143419390.1">
    <property type="nucleotide sequence ID" value="NZ_VJXR01000059.1"/>
</dbReference>
<evidence type="ECO:0000259" key="1">
    <source>
        <dbReference type="Pfam" id="PF12146"/>
    </source>
</evidence>
<dbReference type="Pfam" id="PF12146">
    <property type="entry name" value="Hydrolase_4"/>
    <property type="match status" value="1"/>
</dbReference>
<dbReference type="InterPro" id="IPR022742">
    <property type="entry name" value="Hydrolase_4"/>
</dbReference>
<protein>
    <submittedName>
        <fullName evidence="2">Alpha/beta hydrolase</fullName>
    </submittedName>
</protein>
<dbReference type="SUPFAM" id="SSF53474">
    <property type="entry name" value="alpha/beta-Hydrolases"/>
    <property type="match status" value="1"/>
</dbReference>
<proteinExistence type="predicted"/>
<dbReference type="InterPro" id="IPR000639">
    <property type="entry name" value="Epox_hydrolase-like"/>
</dbReference>
<dbReference type="InterPro" id="IPR000073">
    <property type="entry name" value="AB_hydrolase_1"/>
</dbReference>
<dbReference type="PRINTS" id="PR00412">
    <property type="entry name" value="EPOXHYDRLASE"/>
</dbReference>
<dbReference type="Gene3D" id="3.40.50.1820">
    <property type="entry name" value="alpha/beta hydrolase"/>
    <property type="match status" value="1"/>
</dbReference>
<dbReference type="PANTHER" id="PTHR43798:SF33">
    <property type="entry name" value="HYDROLASE, PUTATIVE (AFU_ORTHOLOGUE AFUA_2G14860)-RELATED"/>
    <property type="match status" value="1"/>
</dbReference>
<dbReference type="PANTHER" id="PTHR43798">
    <property type="entry name" value="MONOACYLGLYCEROL LIPASE"/>
    <property type="match status" value="1"/>
</dbReference>
<dbReference type="InterPro" id="IPR050266">
    <property type="entry name" value="AB_hydrolase_sf"/>
</dbReference>
<dbReference type="GO" id="GO:0016787">
    <property type="term" value="F:hydrolase activity"/>
    <property type="evidence" value="ECO:0007669"/>
    <property type="project" value="UniProtKB-KW"/>
</dbReference>
<keyword evidence="2" id="KW-0378">Hydrolase</keyword>
<dbReference type="Proteomes" id="UP000318693">
    <property type="component" value="Unassembled WGS sequence"/>
</dbReference>
<dbReference type="EMBL" id="VJXR01000059">
    <property type="protein sequence ID" value="TRW43964.1"/>
    <property type="molecule type" value="Genomic_DNA"/>
</dbReference>